<reference evidence="2 3" key="1">
    <citation type="submission" date="2016-06" db="EMBL/GenBank/DDBJ databases">
        <title>Complete genome sequence of a deep-branching marine Gamma Proteobacterium Woeseia oceani type strain XK5.</title>
        <authorList>
            <person name="Mu D."/>
            <person name="Du Z."/>
        </authorList>
    </citation>
    <scope>NUCLEOTIDE SEQUENCE [LARGE SCALE GENOMIC DNA]</scope>
    <source>
        <strain evidence="2 3">XK5</strain>
    </source>
</reference>
<dbReference type="AlphaFoldDB" id="A0A193LDJ7"/>
<protein>
    <recommendedName>
        <fullName evidence="4">Membrane-spanning protein</fullName>
    </recommendedName>
</protein>
<feature type="transmembrane region" description="Helical" evidence="1">
    <location>
        <begin position="74"/>
        <end position="96"/>
    </location>
</feature>
<proteinExistence type="predicted"/>
<feature type="transmembrane region" description="Helical" evidence="1">
    <location>
        <begin position="45"/>
        <end position="62"/>
    </location>
</feature>
<keyword evidence="1" id="KW-0812">Transmembrane</keyword>
<dbReference type="KEGG" id="woc:BA177_04375"/>
<feature type="transmembrane region" description="Helical" evidence="1">
    <location>
        <begin position="108"/>
        <end position="128"/>
    </location>
</feature>
<keyword evidence="3" id="KW-1185">Reference proteome</keyword>
<keyword evidence="1" id="KW-1133">Transmembrane helix</keyword>
<dbReference type="InterPro" id="IPR014509">
    <property type="entry name" value="YjdF-like"/>
</dbReference>
<gene>
    <name evidence="2" type="ORF">BA177_04375</name>
</gene>
<feature type="transmembrane region" description="Helical" evidence="1">
    <location>
        <begin position="12"/>
        <end position="33"/>
    </location>
</feature>
<accession>A0A193LDJ7</accession>
<evidence type="ECO:0000313" key="2">
    <source>
        <dbReference type="EMBL" id="ANO50553.1"/>
    </source>
</evidence>
<dbReference type="Proteomes" id="UP000092695">
    <property type="component" value="Chromosome"/>
</dbReference>
<evidence type="ECO:0008006" key="4">
    <source>
        <dbReference type="Google" id="ProtNLM"/>
    </source>
</evidence>
<sequence length="201" mass="23231">MTIDFIVVVAEAQWLSAFLILTIATLILFVTVFSDRLGVQIPAEFQILALVFVFSALFLGEVRSYYERIWWWDIALHSTSGLLMGILGFLLIYVLNESKKIALSMTPHFMAFFAFMFAVAVGSLWEIFEFSMDSIFATRMQKPMFGDLSGLTDTMWDMIVNTVGAMLISLLGWWYMKRDRPSFIDAWIDKFIERNPDRFHS</sequence>
<feature type="transmembrane region" description="Helical" evidence="1">
    <location>
        <begin position="158"/>
        <end position="176"/>
    </location>
</feature>
<evidence type="ECO:0000313" key="3">
    <source>
        <dbReference type="Proteomes" id="UP000092695"/>
    </source>
</evidence>
<keyword evidence="1" id="KW-0472">Membrane</keyword>
<dbReference type="Pfam" id="PF09997">
    <property type="entry name" value="DUF2238"/>
    <property type="match status" value="1"/>
</dbReference>
<name>A0A193LDJ7_9GAMM</name>
<dbReference type="EMBL" id="CP016268">
    <property type="protein sequence ID" value="ANO50553.1"/>
    <property type="molecule type" value="Genomic_DNA"/>
</dbReference>
<organism evidence="2 3">
    <name type="scientific">Woeseia oceani</name>
    <dbReference type="NCBI Taxonomy" id="1548547"/>
    <lineage>
        <taxon>Bacteria</taxon>
        <taxon>Pseudomonadati</taxon>
        <taxon>Pseudomonadota</taxon>
        <taxon>Gammaproteobacteria</taxon>
        <taxon>Woeseiales</taxon>
        <taxon>Woeseiaceae</taxon>
        <taxon>Woeseia</taxon>
    </lineage>
</organism>
<evidence type="ECO:0000256" key="1">
    <source>
        <dbReference type="SAM" id="Phobius"/>
    </source>
</evidence>
<dbReference type="STRING" id="1548547.BA177_04375"/>